<dbReference type="PANTHER" id="PTHR48081:SF33">
    <property type="entry name" value="KYNURENINE FORMAMIDASE"/>
    <property type="match status" value="1"/>
</dbReference>
<dbReference type="GO" id="GO:0016787">
    <property type="term" value="F:hydrolase activity"/>
    <property type="evidence" value="ECO:0007669"/>
    <property type="project" value="UniProtKB-KW"/>
</dbReference>
<gene>
    <name evidence="3" type="ORF">SAMN06265350_103333</name>
</gene>
<reference evidence="3 4" key="1">
    <citation type="submission" date="2017-05" db="EMBL/GenBank/DDBJ databases">
        <authorList>
            <person name="Varghese N."/>
            <person name="Submissions S."/>
        </authorList>
    </citation>
    <scope>NUCLEOTIDE SEQUENCE [LARGE SCALE GENOMIC DNA]</scope>
    <source>
        <strain evidence="3 4">DSM 21342</strain>
    </source>
</reference>
<dbReference type="Gene3D" id="3.40.50.1820">
    <property type="entry name" value="alpha/beta hydrolase"/>
    <property type="match status" value="1"/>
</dbReference>
<dbReference type="InterPro" id="IPR029058">
    <property type="entry name" value="AB_hydrolase_fold"/>
</dbReference>
<evidence type="ECO:0000313" key="3">
    <source>
        <dbReference type="EMBL" id="SMO56161.1"/>
    </source>
</evidence>
<evidence type="ECO:0000256" key="1">
    <source>
        <dbReference type="ARBA" id="ARBA00022801"/>
    </source>
</evidence>
<dbReference type="Proteomes" id="UP000315971">
    <property type="component" value="Unassembled WGS sequence"/>
</dbReference>
<proteinExistence type="predicted"/>
<keyword evidence="4" id="KW-1185">Reference proteome</keyword>
<sequence>MNKFVLLFVLSFSCSLLSCKKDEVATGEGTFTAQTLLNVSYGTDKQQIIDIYLPKDRSIKNTKVIIFLHGGAWSDGDKLEYTLFLNYFSDHGFAVVNMNYRLAKDATDKFPTQMEDIRNVISFILSKTSEYNISSKIGLSGHSAGAHLALLYSYAYNQDKRVKAVAALAAPTDLTDVGIVKTTGTFTVEYFLGKTYQSAPDLWKDASPFWRVDAGSIPTILFHGEADSSVPIVQSEKLNTKLESFGVPHQLVNYPNANHIWLGADLSDTQVKEANWFNLYLN</sequence>
<evidence type="ECO:0000259" key="2">
    <source>
        <dbReference type="Pfam" id="PF20434"/>
    </source>
</evidence>
<evidence type="ECO:0000313" key="4">
    <source>
        <dbReference type="Proteomes" id="UP000315971"/>
    </source>
</evidence>
<protein>
    <submittedName>
        <fullName evidence="3">Acetyl esterase/lipase</fullName>
    </submittedName>
</protein>
<keyword evidence="1" id="KW-0378">Hydrolase</keyword>
<dbReference type="PROSITE" id="PS51257">
    <property type="entry name" value="PROKAR_LIPOPROTEIN"/>
    <property type="match status" value="1"/>
</dbReference>
<name>A0A521CBH7_9SPHI</name>
<dbReference type="InterPro" id="IPR049492">
    <property type="entry name" value="BD-FAE-like_dom"/>
</dbReference>
<dbReference type="OrthoDB" id="9777975at2"/>
<dbReference type="InterPro" id="IPR050300">
    <property type="entry name" value="GDXG_lipolytic_enzyme"/>
</dbReference>
<dbReference type="AlphaFoldDB" id="A0A521CBH7"/>
<feature type="domain" description="BD-FAE-like" evidence="2">
    <location>
        <begin position="49"/>
        <end position="242"/>
    </location>
</feature>
<organism evidence="3 4">
    <name type="scientific">Solitalea koreensis</name>
    <dbReference type="NCBI Taxonomy" id="543615"/>
    <lineage>
        <taxon>Bacteria</taxon>
        <taxon>Pseudomonadati</taxon>
        <taxon>Bacteroidota</taxon>
        <taxon>Sphingobacteriia</taxon>
        <taxon>Sphingobacteriales</taxon>
        <taxon>Sphingobacteriaceae</taxon>
        <taxon>Solitalea</taxon>
    </lineage>
</organism>
<dbReference type="SUPFAM" id="SSF53474">
    <property type="entry name" value="alpha/beta-Hydrolases"/>
    <property type="match status" value="1"/>
</dbReference>
<accession>A0A521CBH7</accession>
<dbReference type="Pfam" id="PF20434">
    <property type="entry name" value="BD-FAE"/>
    <property type="match status" value="1"/>
</dbReference>
<dbReference type="RefSeq" id="WP_142602778.1">
    <property type="nucleotide sequence ID" value="NZ_FXSZ01000003.1"/>
</dbReference>
<dbReference type="PANTHER" id="PTHR48081">
    <property type="entry name" value="AB HYDROLASE SUPERFAMILY PROTEIN C4A8.06C"/>
    <property type="match status" value="1"/>
</dbReference>
<dbReference type="EMBL" id="FXSZ01000003">
    <property type="protein sequence ID" value="SMO56161.1"/>
    <property type="molecule type" value="Genomic_DNA"/>
</dbReference>